<name>A0A0S1AVX8_9GAMM</name>
<dbReference type="Gene3D" id="3.40.50.300">
    <property type="entry name" value="P-loop containing nucleotide triphosphate hydrolases"/>
    <property type="match status" value="1"/>
</dbReference>
<dbReference type="Pfam" id="PF07693">
    <property type="entry name" value="KAP_NTPase"/>
    <property type="match status" value="1"/>
</dbReference>
<dbReference type="InterPro" id="IPR052754">
    <property type="entry name" value="NTPase_KAP_P-loop"/>
</dbReference>
<dbReference type="InterPro" id="IPR027417">
    <property type="entry name" value="P-loop_NTPase"/>
</dbReference>
<keyword evidence="3" id="KW-1185">Reference proteome</keyword>
<dbReference type="PATRIC" id="fig|128780.6.peg.546"/>
<evidence type="ECO:0000313" key="3">
    <source>
        <dbReference type="Proteomes" id="UP000061010"/>
    </source>
</evidence>
<dbReference type="KEGG" id="sacz:AOT14_05360"/>
<evidence type="ECO:0000313" key="2">
    <source>
        <dbReference type="EMBL" id="ALJ26981.1"/>
    </source>
</evidence>
<sequence>MSKYFNDSPIERPDDDQYGISAFARAVATSLLNLANPVGTTIAINGPWGSGKSSAVNLIRNELDARKDEKLKVVDFRCWWYRGEEAIALAFLQELNGALKKSLGDRIKGMVPELGRHILQAGPVIGSAVALATTGGIGALVAGSAAFTKRFFPDKPPLEKTFAALSEALANQSCRFLIIIDDIDRLSPDEALAIFRLVKSVGRLPNVMYLLVFDRVLADAAVQDRYPSEGPHFLEKIIQASFELPPPARSDLNSALLSAVEQICGEPSEEHVVRFMNVFYDAVAPYLVTPRHVTRLINAMTVTWPPVANNVSLADYLALETLRLYESSLFNAIKHHRDVLTGASASQKSRDDDRFLPFLAGIPDARQAAVKIILQRLFPAMESMTYSGFHEAWDAERRVCLSKHFDTYFKLSLSDDTMSAADIQEFINNAGDQNFVRDRLRRAARQIRKGKQSMVPVVLGELTSHAGRIPREQAKDFLCAVFEVADDITRTEDEERGFGATDTRMRLHWLIRRVADERFTLQEKSELYLAATERASLGWLTDFVSSAYTDYHPREGRQVDLSTCLVAENAIAPLTQRALDGLRRAATNGELLVRGDLMFSLYRWREFAEDDGAEVKAWLSEQMKREETLILLAKALTGESWSAGMGGFGSLGDRVSRRQYRAQVDSNFDLFDTSWFRAELERMVKEKKHDADDLAAVQVFLDAWNNRRA</sequence>
<dbReference type="SUPFAM" id="SSF52540">
    <property type="entry name" value="P-loop containing nucleoside triphosphate hydrolases"/>
    <property type="match status" value="1"/>
</dbReference>
<dbReference type="EMBL" id="CP012900">
    <property type="protein sequence ID" value="ALJ26981.1"/>
    <property type="molecule type" value="Genomic_DNA"/>
</dbReference>
<dbReference type="InterPro" id="IPR011646">
    <property type="entry name" value="KAP_P-loop"/>
</dbReference>
<proteinExistence type="predicted"/>
<dbReference type="PANTHER" id="PTHR22674:SF6">
    <property type="entry name" value="NTPASE KAP FAMILY P-LOOP DOMAIN-CONTAINING PROTEIN 1"/>
    <property type="match status" value="1"/>
</dbReference>
<protein>
    <submittedName>
        <fullName evidence="2">NTPase KAP</fullName>
    </submittedName>
</protein>
<gene>
    <name evidence="2" type="ORF">AOT14_05360</name>
</gene>
<dbReference type="OrthoDB" id="88903at2"/>
<accession>A0A0S1AVX8</accession>
<dbReference type="PANTHER" id="PTHR22674">
    <property type="entry name" value="NTPASE, KAP FAMILY P-LOOP DOMAIN-CONTAINING 1"/>
    <property type="match status" value="1"/>
</dbReference>
<dbReference type="Proteomes" id="UP000061010">
    <property type="component" value="Chromosome"/>
</dbReference>
<evidence type="ECO:0000259" key="1">
    <source>
        <dbReference type="Pfam" id="PF07693"/>
    </source>
</evidence>
<reference evidence="2 3" key="1">
    <citation type="journal article" date="2015" name="Genome Announc.">
        <title>Complete Genome Sequencing of Stenotrophomonas acidaminiphila ZAC14D2_NAIMI4_2, a Multidrug-Resistant Strain Isolated from Sediments of a Polluted River in Mexico, Uncovers New Antibiotic Resistance Genes and a Novel Class-II Lasso Peptide Biosynthesis Gene Cluster.</title>
        <authorList>
            <person name="Vinuesa P."/>
            <person name="Ochoa-Sanchez L.E."/>
        </authorList>
    </citation>
    <scope>NUCLEOTIDE SEQUENCE [LARGE SCALE GENOMIC DNA]</scope>
    <source>
        <strain evidence="2 3">ZAC14D2_NAIMI4_2</strain>
    </source>
</reference>
<organism evidence="2 3">
    <name type="scientific">Stenotrophomonas acidaminiphila</name>
    <dbReference type="NCBI Taxonomy" id="128780"/>
    <lineage>
        <taxon>Bacteria</taxon>
        <taxon>Pseudomonadati</taxon>
        <taxon>Pseudomonadota</taxon>
        <taxon>Gammaproteobacteria</taxon>
        <taxon>Lysobacterales</taxon>
        <taxon>Lysobacteraceae</taxon>
        <taxon>Stenotrophomonas</taxon>
    </lineage>
</organism>
<feature type="domain" description="KAP NTPase" evidence="1">
    <location>
        <begin position="22"/>
        <end position="303"/>
    </location>
</feature>
<dbReference type="AlphaFoldDB" id="A0A0S1AVX8"/>